<feature type="signal peptide" evidence="1">
    <location>
        <begin position="1"/>
        <end position="17"/>
    </location>
</feature>
<dbReference type="AlphaFoldDB" id="A0AAJ0LUS7"/>
<dbReference type="Pfam" id="PF24681">
    <property type="entry name" value="Kelch_KLHDC2_KLHL20_DRC7"/>
    <property type="match status" value="1"/>
</dbReference>
<name>A0AAJ0LUS7_9PEZI</name>
<dbReference type="SUPFAM" id="SSF117281">
    <property type="entry name" value="Kelch motif"/>
    <property type="match status" value="2"/>
</dbReference>
<accession>A0AAJ0LUS7</accession>
<keyword evidence="3" id="KW-1185">Reference proteome</keyword>
<dbReference type="PANTHER" id="PTHR45632:SF24">
    <property type="entry name" value="GALACTOSE OXIDASE"/>
    <property type="match status" value="1"/>
</dbReference>
<reference evidence="2" key="1">
    <citation type="submission" date="2023-04" db="EMBL/GenBank/DDBJ databases">
        <title>Black Yeasts Isolated from many extreme environments.</title>
        <authorList>
            <person name="Coleine C."/>
            <person name="Stajich J.E."/>
            <person name="Selbmann L."/>
        </authorList>
    </citation>
    <scope>NUCLEOTIDE SEQUENCE</scope>
    <source>
        <strain evidence="2">CCFEE 5312</strain>
    </source>
</reference>
<dbReference type="Proteomes" id="UP001271007">
    <property type="component" value="Unassembled WGS sequence"/>
</dbReference>
<dbReference type="PANTHER" id="PTHR45632">
    <property type="entry name" value="LD33804P"/>
    <property type="match status" value="1"/>
</dbReference>
<dbReference type="Pfam" id="PF01344">
    <property type="entry name" value="Kelch_1"/>
    <property type="match status" value="1"/>
</dbReference>
<dbReference type="Gene3D" id="2.120.10.80">
    <property type="entry name" value="Kelch-type beta propeller"/>
    <property type="match status" value="2"/>
</dbReference>
<feature type="chain" id="PRO_5042571985" description="Galactose oxidase" evidence="1">
    <location>
        <begin position="18"/>
        <end position="342"/>
    </location>
</feature>
<dbReference type="InterPro" id="IPR006652">
    <property type="entry name" value="Kelch_1"/>
</dbReference>
<evidence type="ECO:0000313" key="3">
    <source>
        <dbReference type="Proteomes" id="UP001271007"/>
    </source>
</evidence>
<dbReference type="SMART" id="SM00612">
    <property type="entry name" value="Kelch"/>
    <property type="match status" value="5"/>
</dbReference>
<evidence type="ECO:0008006" key="4">
    <source>
        <dbReference type="Google" id="ProtNLM"/>
    </source>
</evidence>
<dbReference type="InterPro" id="IPR015915">
    <property type="entry name" value="Kelch-typ_b-propeller"/>
</dbReference>
<dbReference type="EMBL" id="JAWDJX010000006">
    <property type="protein sequence ID" value="KAK3056193.1"/>
    <property type="molecule type" value="Genomic_DNA"/>
</dbReference>
<gene>
    <name evidence="2" type="ORF">LTR09_002699</name>
</gene>
<proteinExistence type="predicted"/>
<sequence>MNVLTTLLALRLAGATAIGSRTIHERKPASQGSWVRHDLIGQGPRQEHSVTSIDSDVYIIGGVAYDGSGVPETLNRVEFYDTVDESWHIAAPLPVQLNHGNSATVDGKIYVLGALSDGMDWVALNNSYVYQPFNDTWTAITSMPNGTARGSSAVGAYNGKVFLAGGMTILQAYQGGHQDSVSMVSSYDTLTEEWNTDYPPLPAPRQHVGGAVVGSHFYVVGGREHGIHQFHDTTYALDLENPVEWKQMAPLPTARGSLACAAVGWKIYCFGGEGNRKNPQQIFDQTDVYDTETDSWETLTPMEVPRHGTGAVVIGKAVYIPGGGVTSAFYPSGVVDAYVVNA</sequence>
<comment type="caution">
    <text evidence="2">The sequence shown here is derived from an EMBL/GenBank/DDBJ whole genome shotgun (WGS) entry which is preliminary data.</text>
</comment>
<evidence type="ECO:0000313" key="2">
    <source>
        <dbReference type="EMBL" id="KAK3056193.1"/>
    </source>
</evidence>
<keyword evidence="1" id="KW-0732">Signal</keyword>
<evidence type="ECO:0000256" key="1">
    <source>
        <dbReference type="SAM" id="SignalP"/>
    </source>
</evidence>
<protein>
    <recommendedName>
        <fullName evidence="4">Galactose oxidase</fullName>
    </recommendedName>
</protein>
<organism evidence="2 3">
    <name type="scientific">Extremus antarcticus</name>
    <dbReference type="NCBI Taxonomy" id="702011"/>
    <lineage>
        <taxon>Eukaryota</taxon>
        <taxon>Fungi</taxon>
        <taxon>Dikarya</taxon>
        <taxon>Ascomycota</taxon>
        <taxon>Pezizomycotina</taxon>
        <taxon>Dothideomycetes</taxon>
        <taxon>Dothideomycetidae</taxon>
        <taxon>Mycosphaerellales</taxon>
        <taxon>Extremaceae</taxon>
        <taxon>Extremus</taxon>
    </lineage>
</organism>